<keyword evidence="4" id="KW-0812">Transmembrane</keyword>
<dbReference type="Pfam" id="PF13620">
    <property type="entry name" value="CarboxypepD_reg"/>
    <property type="match status" value="1"/>
</dbReference>
<dbReference type="GO" id="GO:0015344">
    <property type="term" value="F:siderophore uptake transmembrane transporter activity"/>
    <property type="evidence" value="ECO:0007669"/>
    <property type="project" value="TreeGrafter"/>
</dbReference>
<dbReference type="InterPro" id="IPR057601">
    <property type="entry name" value="Oar-like_b-barrel"/>
</dbReference>
<dbReference type="SUPFAM" id="SSF49464">
    <property type="entry name" value="Carboxypeptidase regulatory domain-like"/>
    <property type="match status" value="1"/>
</dbReference>
<dbReference type="SUPFAM" id="SSF56935">
    <property type="entry name" value="Porins"/>
    <property type="match status" value="1"/>
</dbReference>
<dbReference type="OrthoDB" id="9768147at2"/>
<dbReference type="InterPro" id="IPR008969">
    <property type="entry name" value="CarboxyPept-like_regulatory"/>
</dbReference>
<evidence type="ECO:0000256" key="4">
    <source>
        <dbReference type="ARBA" id="ARBA00022692"/>
    </source>
</evidence>
<comment type="subcellular location">
    <subcellularLocation>
        <location evidence="1">Cell outer membrane</location>
        <topology evidence="1">Multi-pass membrane protein</topology>
    </subcellularLocation>
</comment>
<comment type="caution">
    <text evidence="8">The sequence shown here is derived from an EMBL/GenBank/DDBJ whole genome shotgun (WGS) entry which is preliminary data.</text>
</comment>
<gene>
    <name evidence="8" type="ORF">BXP70_15020</name>
</gene>
<dbReference type="InterPro" id="IPR037066">
    <property type="entry name" value="Plug_dom_sf"/>
</dbReference>
<evidence type="ECO:0000259" key="7">
    <source>
        <dbReference type="Pfam" id="PF25183"/>
    </source>
</evidence>
<dbReference type="PANTHER" id="PTHR30069">
    <property type="entry name" value="TONB-DEPENDENT OUTER MEMBRANE RECEPTOR"/>
    <property type="match status" value="1"/>
</dbReference>
<protein>
    <recommendedName>
        <fullName evidence="7">TonB-dependent transporter Oar-like beta-barrel domain-containing protein</fullName>
    </recommendedName>
</protein>
<evidence type="ECO:0000256" key="3">
    <source>
        <dbReference type="ARBA" id="ARBA00022452"/>
    </source>
</evidence>
<keyword evidence="2" id="KW-0813">Transport</keyword>
<dbReference type="EMBL" id="MTSE01000007">
    <property type="protein sequence ID" value="OUJ73140.1"/>
    <property type="molecule type" value="Genomic_DNA"/>
</dbReference>
<evidence type="ECO:0000313" key="9">
    <source>
        <dbReference type="Proteomes" id="UP000194873"/>
    </source>
</evidence>
<feature type="domain" description="TonB-dependent transporter Oar-like beta-barrel" evidence="7">
    <location>
        <begin position="244"/>
        <end position="1061"/>
    </location>
</feature>
<name>A0A243WBX6_9BACT</name>
<dbReference type="RefSeq" id="WP_086594899.1">
    <property type="nucleotide sequence ID" value="NZ_MTSE01000007.1"/>
</dbReference>
<evidence type="ECO:0000256" key="6">
    <source>
        <dbReference type="ARBA" id="ARBA00023237"/>
    </source>
</evidence>
<dbReference type="AlphaFoldDB" id="A0A243WBX6"/>
<dbReference type="PANTHER" id="PTHR30069:SF46">
    <property type="entry name" value="OAR PROTEIN"/>
    <property type="match status" value="1"/>
</dbReference>
<keyword evidence="9" id="KW-1185">Reference proteome</keyword>
<dbReference type="Gene3D" id="2.40.170.20">
    <property type="entry name" value="TonB-dependent receptor, beta-barrel domain"/>
    <property type="match status" value="1"/>
</dbReference>
<keyword evidence="6" id="KW-0998">Cell outer membrane</keyword>
<proteinExistence type="predicted"/>
<organism evidence="8 9">
    <name type="scientific">Hymenobacter crusticola</name>
    <dbReference type="NCBI Taxonomy" id="1770526"/>
    <lineage>
        <taxon>Bacteria</taxon>
        <taxon>Pseudomonadati</taxon>
        <taxon>Bacteroidota</taxon>
        <taxon>Cytophagia</taxon>
        <taxon>Cytophagales</taxon>
        <taxon>Hymenobacteraceae</taxon>
        <taxon>Hymenobacter</taxon>
    </lineage>
</organism>
<dbReference type="GO" id="GO:0044718">
    <property type="term" value="P:siderophore transmembrane transport"/>
    <property type="evidence" value="ECO:0007669"/>
    <property type="project" value="TreeGrafter"/>
</dbReference>
<evidence type="ECO:0000256" key="2">
    <source>
        <dbReference type="ARBA" id="ARBA00022448"/>
    </source>
</evidence>
<evidence type="ECO:0000256" key="1">
    <source>
        <dbReference type="ARBA" id="ARBA00004571"/>
    </source>
</evidence>
<keyword evidence="3" id="KW-1134">Transmembrane beta strand</keyword>
<evidence type="ECO:0000256" key="5">
    <source>
        <dbReference type="ARBA" id="ARBA00023136"/>
    </source>
</evidence>
<evidence type="ECO:0000313" key="8">
    <source>
        <dbReference type="EMBL" id="OUJ73140.1"/>
    </source>
</evidence>
<keyword evidence="5" id="KW-0472">Membrane</keyword>
<sequence>MKQIRLPHLLLLLLTLLSVHTGWSQGITTSSMTGVITDQSGAGLPGATVIAVHTPTNTQYVAPTNSDGRFNLQNMRVGGPYTIRVTFVGYQDVTREGIFLTLGQTQRLDINLSETSTQLAGVTVTGTDPRSVLNAERSGAVTNIGTQEIQRLPTINRSLNDFLRLTPQAATTTGNAAPSFGGGNYRQNNITVDGSDFNNNFGIGGNLPAGGSPISLDAIEEITVNLTPFDVRQSGFIGGAINAVTRSGTNDFSGSVYEYWRNQNFVGNEVGYDKFTKQSQNIKQYGFRLGGPIIKDKLFFFINAERGNETNPGQQNIASTTAVPYGGSNSPANVVRPTVENLDAYSAFLREKYGYETGPYQGYSFKSDNTRILGRLDWNINANNRFTVRYNQVESKSPSFVSTSRSPLSGFPNSRTSNFALSYENSNYFQEANFYSFAAELNSTIGGKFFNTLRGTFTQQNDPRSSNSTLFPFVDILDGTSPRNAANTTYTGYGNPYTSFGYEPFTLGNLRDVKTTSIVDFVTTTVGKHTLTAGLQGDMQITKNGFQRFATSYYTFNSWSDFAEGRNPIDFALTYSLLPGYQQAFPRFKTAQGSIYAQDEYAVTDRLRITAGLRAELNAYLNVDEVKTHPLVAELNFTNGRKIDTGVLPKNRVLLSPRVGFNYDVKGDRTLQIRGGSGIFAGRVPTVWIVSQSGDAGLLQVTQTWTTINNPNGLPTGMNGFNPDPNAYLPAMQPTPGSVIPSTISATDPNFKNPQAWKSSLAVDAQLPGGIVGTLEGIYNKDIRVALGQNYNLVNPVKLTVNGYPDNRDIYPNSPTQKFTVPLTGTGLASSTGTTAFNPIVLTNGHKGYYWSATAKLDKRFSNGMFASLAYVRSDARVLYDGSGDQLINTWSLNSVVNDANKPTLSYANYVVPSRLVASFSYRKEYLKHLATQFSVFYSGSAQGRFSYLYGGDLNRDGQNNDLIYVPKDATEITFTDFNYGTTAAPNNYTARQQSDMFFRYIEQDPYLNSRRGQYAERNGAKYPWRNQFDLKFAQDVFVTAGKRNTLQFTLDIFNVGNLLNKNWGIFQTVNNNSILVPTNQANLVPGGTVRPTFRLATDRNQPITSTFRNTVSTSSTYYMQMGLRYTFN</sequence>
<dbReference type="InterPro" id="IPR036942">
    <property type="entry name" value="Beta-barrel_TonB_sf"/>
</dbReference>
<dbReference type="GO" id="GO:0009279">
    <property type="term" value="C:cell outer membrane"/>
    <property type="evidence" value="ECO:0007669"/>
    <property type="project" value="UniProtKB-SubCell"/>
</dbReference>
<dbReference type="Gene3D" id="2.60.40.1120">
    <property type="entry name" value="Carboxypeptidase-like, regulatory domain"/>
    <property type="match status" value="1"/>
</dbReference>
<dbReference type="Pfam" id="PF25183">
    <property type="entry name" value="OMP_b-brl_4"/>
    <property type="match status" value="1"/>
</dbReference>
<dbReference type="InterPro" id="IPR039426">
    <property type="entry name" value="TonB-dep_rcpt-like"/>
</dbReference>
<dbReference type="Proteomes" id="UP000194873">
    <property type="component" value="Unassembled WGS sequence"/>
</dbReference>
<dbReference type="Gene3D" id="2.170.130.10">
    <property type="entry name" value="TonB-dependent receptor, plug domain"/>
    <property type="match status" value="1"/>
</dbReference>
<accession>A0A243WBX6</accession>
<reference evidence="8 9" key="1">
    <citation type="submission" date="2017-01" db="EMBL/GenBank/DDBJ databases">
        <title>A new Hymenobacter.</title>
        <authorList>
            <person name="Liang Y."/>
            <person name="Feng F."/>
        </authorList>
    </citation>
    <scope>NUCLEOTIDE SEQUENCE [LARGE SCALE GENOMIC DNA]</scope>
    <source>
        <strain evidence="8">MIMBbqt21</strain>
    </source>
</reference>